<sequence>MFTKIKQIYREYPSSFKVLTLATFIDRLGGFLLFPFFSLYITDHFGVGMIQVGLLFSIFFAGSLLGGMIGGALADKYGRRAIILIGLIVSGIGSIFMGLVNNLTIFYILAAFLGVFGNFGSPARQAMVADLLPKEKQAEGFGILRVAVNLSAVIGPLLGGFIVVYSYFLLFVADAVSSIITGIIVFIVIPETKPMLLGEKAGESMVRTLIGYKEVLKDLKYILFLSVSAITVLVYMQMNTTLSVFLRDVHGFPAQIFALLLSLNAAMVVLFQFWITRKISKFAPMKMMALGSLFYMVGFGMYGFISETYLFFIAMVIITIGEMIAIPISQTTAAFFAPEDKRGRYMAVYGFHWAIPNLFGVLAAGLIMENIGPNLVWYIAGILCLIAAIGFLLLHGITKVRLAKEIEPMSESLLED</sequence>
<dbReference type="PANTHER" id="PTHR23517">
    <property type="entry name" value="RESISTANCE PROTEIN MDTM, PUTATIVE-RELATED-RELATED"/>
    <property type="match status" value="1"/>
</dbReference>
<keyword evidence="6 7" id="KW-0472">Membrane</keyword>
<dbReference type="Gene3D" id="1.20.1250.20">
    <property type="entry name" value="MFS general substrate transporter like domains"/>
    <property type="match status" value="1"/>
</dbReference>
<evidence type="ECO:0000259" key="8">
    <source>
        <dbReference type="PROSITE" id="PS50850"/>
    </source>
</evidence>
<feature type="transmembrane region" description="Helical" evidence="7">
    <location>
        <begin position="21"/>
        <end position="41"/>
    </location>
</feature>
<evidence type="ECO:0000256" key="6">
    <source>
        <dbReference type="ARBA" id="ARBA00023136"/>
    </source>
</evidence>
<dbReference type="InterPro" id="IPR036259">
    <property type="entry name" value="MFS_trans_sf"/>
</dbReference>
<feature type="transmembrane region" description="Helical" evidence="7">
    <location>
        <begin position="81"/>
        <end position="99"/>
    </location>
</feature>
<evidence type="ECO:0000256" key="4">
    <source>
        <dbReference type="ARBA" id="ARBA00022692"/>
    </source>
</evidence>
<dbReference type="PROSITE" id="PS50850">
    <property type="entry name" value="MFS"/>
    <property type="match status" value="1"/>
</dbReference>
<feature type="transmembrane region" description="Helical" evidence="7">
    <location>
        <begin position="219"/>
        <end position="236"/>
    </location>
</feature>
<feature type="transmembrane region" description="Helical" evidence="7">
    <location>
        <begin position="256"/>
        <end position="275"/>
    </location>
</feature>
<dbReference type="InterPro" id="IPR050171">
    <property type="entry name" value="MFS_Transporters"/>
</dbReference>
<evidence type="ECO:0000256" key="3">
    <source>
        <dbReference type="ARBA" id="ARBA00022475"/>
    </source>
</evidence>
<evidence type="ECO:0000256" key="7">
    <source>
        <dbReference type="SAM" id="Phobius"/>
    </source>
</evidence>
<feature type="transmembrane region" description="Helical" evidence="7">
    <location>
        <begin position="287"/>
        <end position="305"/>
    </location>
</feature>
<evidence type="ECO:0000256" key="2">
    <source>
        <dbReference type="ARBA" id="ARBA00022448"/>
    </source>
</evidence>
<dbReference type="InterPro" id="IPR001958">
    <property type="entry name" value="Tet-R_TetA/multi-R_MdtG-like"/>
</dbReference>
<dbReference type="SUPFAM" id="SSF103473">
    <property type="entry name" value="MFS general substrate transporter"/>
    <property type="match status" value="1"/>
</dbReference>
<comment type="subcellular location">
    <subcellularLocation>
        <location evidence="1">Cell membrane</location>
        <topology evidence="1">Multi-pass membrane protein</topology>
    </subcellularLocation>
</comment>
<feature type="transmembrane region" description="Helical" evidence="7">
    <location>
        <begin position="348"/>
        <end position="369"/>
    </location>
</feature>
<keyword evidence="2" id="KW-0813">Transport</keyword>
<feature type="transmembrane region" description="Helical" evidence="7">
    <location>
        <begin position="142"/>
        <end position="162"/>
    </location>
</feature>
<feature type="transmembrane region" description="Helical" evidence="7">
    <location>
        <begin position="311"/>
        <end position="336"/>
    </location>
</feature>
<reference evidence="9" key="1">
    <citation type="journal article" date="2015" name="Nature">
        <title>Complex archaea that bridge the gap between prokaryotes and eukaryotes.</title>
        <authorList>
            <person name="Spang A."/>
            <person name="Saw J.H."/>
            <person name="Jorgensen S.L."/>
            <person name="Zaremba-Niedzwiedzka K."/>
            <person name="Martijn J."/>
            <person name="Lind A.E."/>
            <person name="van Eijk R."/>
            <person name="Schleper C."/>
            <person name="Guy L."/>
            <person name="Ettema T.J."/>
        </authorList>
    </citation>
    <scope>NUCLEOTIDE SEQUENCE</scope>
</reference>
<organism evidence="9">
    <name type="scientific">marine sediment metagenome</name>
    <dbReference type="NCBI Taxonomy" id="412755"/>
    <lineage>
        <taxon>unclassified sequences</taxon>
        <taxon>metagenomes</taxon>
        <taxon>ecological metagenomes</taxon>
    </lineage>
</organism>
<dbReference type="PRINTS" id="PR01035">
    <property type="entry name" value="TCRTETA"/>
</dbReference>
<dbReference type="PROSITE" id="PS00216">
    <property type="entry name" value="SUGAR_TRANSPORT_1"/>
    <property type="match status" value="1"/>
</dbReference>
<feature type="transmembrane region" description="Helical" evidence="7">
    <location>
        <begin position="168"/>
        <end position="189"/>
    </location>
</feature>
<dbReference type="GO" id="GO:0005886">
    <property type="term" value="C:plasma membrane"/>
    <property type="evidence" value="ECO:0007669"/>
    <property type="project" value="UniProtKB-SubCell"/>
</dbReference>
<dbReference type="Pfam" id="PF07690">
    <property type="entry name" value="MFS_1"/>
    <property type="match status" value="1"/>
</dbReference>
<dbReference type="InterPro" id="IPR020846">
    <property type="entry name" value="MFS_dom"/>
</dbReference>
<dbReference type="PANTHER" id="PTHR23517:SF3">
    <property type="entry name" value="INTEGRAL MEMBRANE TRANSPORT PROTEIN"/>
    <property type="match status" value="1"/>
</dbReference>
<protein>
    <recommendedName>
        <fullName evidence="8">Major facilitator superfamily (MFS) profile domain-containing protein</fullName>
    </recommendedName>
</protein>
<dbReference type="InterPro" id="IPR005829">
    <property type="entry name" value="Sugar_transporter_CS"/>
</dbReference>
<dbReference type="EMBL" id="LAZR01016793">
    <property type="protein sequence ID" value="KKM02987.1"/>
    <property type="molecule type" value="Genomic_DNA"/>
</dbReference>
<dbReference type="GO" id="GO:0022857">
    <property type="term" value="F:transmembrane transporter activity"/>
    <property type="evidence" value="ECO:0007669"/>
    <property type="project" value="InterPro"/>
</dbReference>
<dbReference type="CDD" id="cd17329">
    <property type="entry name" value="MFS_MdtH_MDR_like"/>
    <property type="match status" value="1"/>
</dbReference>
<keyword evidence="4 7" id="KW-0812">Transmembrane</keyword>
<evidence type="ECO:0000313" key="9">
    <source>
        <dbReference type="EMBL" id="KKM02987.1"/>
    </source>
</evidence>
<keyword evidence="5 7" id="KW-1133">Transmembrane helix</keyword>
<keyword evidence="3" id="KW-1003">Cell membrane</keyword>
<feature type="domain" description="Major facilitator superfamily (MFS) profile" evidence="8">
    <location>
        <begin position="15"/>
        <end position="399"/>
    </location>
</feature>
<feature type="transmembrane region" description="Helical" evidence="7">
    <location>
        <begin position="53"/>
        <end position="74"/>
    </location>
</feature>
<evidence type="ECO:0000256" key="1">
    <source>
        <dbReference type="ARBA" id="ARBA00004651"/>
    </source>
</evidence>
<proteinExistence type="predicted"/>
<feature type="transmembrane region" description="Helical" evidence="7">
    <location>
        <begin position="105"/>
        <end position="121"/>
    </location>
</feature>
<gene>
    <name evidence="9" type="ORF">LCGC14_1778930</name>
</gene>
<dbReference type="InterPro" id="IPR011701">
    <property type="entry name" value="MFS"/>
</dbReference>
<dbReference type="AlphaFoldDB" id="A0A0F9HIJ9"/>
<feature type="transmembrane region" description="Helical" evidence="7">
    <location>
        <begin position="375"/>
        <end position="394"/>
    </location>
</feature>
<comment type="caution">
    <text evidence="9">The sequence shown here is derived from an EMBL/GenBank/DDBJ whole genome shotgun (WGS) entry which is preliminary data.</text>
</comment>
<name>A0A0F9HIJ9_9ZZZZ</name>
<accession>A0A0F9HIJ9</accession>
<evidence type="ECO:0000256" key="5">
    <source>
        <dbReference type="ARBA" id="ARBA00022989"/>
    </source>
</evidence>